<evidence type="ECO:0000256" key="2">
    <source>
        <dbReference type="ARBA" id="ARBA00022723"/>
    </source>
</evidence>
<dbReference type="RefSeq" id="WP_057905441.1">
    <property type="nucleotide sequence ID" value="NZ_AZDA01000117.1"/>
</dbReference>
<dbReference type="EMBL" id="AZDA01000117">
    <property type="protein sequence ID" value="KRK33348.1"/>
    <property type="molecule type" value="Genomic_DNA"/>
</dbReference>
<dbReference type="Proteomes" id="UP000051461">
    <property type="component" value="Unassembled WGS sequence"/>
</dbReference>
<organism evidence="6 7">
    <name type="scientific">Loigolactobacillus bifermentans DSM 20003</name>
    <dbReference type="NCBI Taxonomy" id="1423726"/>
    <lineage>
        <taxon>Bacteria</taxon>
        <taxon>Bacillati</taxon>
        <taxon>Bacillota</taxon>
        <taxon>Bacilli</taxon>
        <taxon>Lactobacillales</taxon>
        <taxon>Lactobacillaceae</taxon>
        <taxon>Loigolactobacillus</taxon>
    </lineage>
</organism>
<keyword evidence="4" id="KW-0862">Zinc</keyword>
<name>A0A0R1GNW4_9LACO</name>
<dbReference type="Pfam" id="PF00413">
    <property type="entry name" value="Peptidase_M10"/>
    <property type="match status" value="1"/>
</dbReference>
<dbReference type="InterPro" id="IPR001818">
    <property type="entry name" value="Pept_M10_metallopeptidase"/>
</dbReference>
<sequence>MKRLIHWIIFVALLAGVYVYRQPLQQKLTPVLTTWATRINATLRAKGLIQPVKVNSDQTTETQSQQDLVQTKSTMTYYIGHYKNFQTDQSQPQTNLTSVWQAAVAAWNRQGVVKLVQTTDQSKADIILETRPQTIANNAVGLTQERSQTITTKSAVKTTTETTTQAVCKLDLQRITAGGYTAVEETNVAEHEMGHALGLSHSSRVASVMNPSNREYSIQPYDVAKLKQLLEKETQKAQANSQS</sequence>
<keyword evidence="7" id="KW-1185">Reference proteome</keyword>
<dbReference type="InterPro" id="IPR024079">
    <property type="entry name" value="MetalloPept_cat_dom_sf"/>
</dbReference>
<comment type="caution">
    <text evidence="6">The sequence shown here is derived from an EMBL/GenBank/DDBJ whole genome shotgun (WGS) entry which is preliminary data.</text>
</comment>
<keyword evidence="3" id="KW-0378">Hydrolase</keyword>
<dbReference type="GO" id="GO:0004222">
    <property type="term" value="F:metalloendopeptidase activity"/>
    <property type="evidence" value="ECO:0007669"/>
    <property type="project" value="InterPro"/>
</dbReference>
<proteinExistence type="predicted"/>
<dbReference type="Gene3D" id="3.40.390.10">
    <property type="entry name" value="Collagenase (Catalytic Domain)"/>
    <property type="match status" value="1"/>
</dbReference>
<protein>
    <recommendedName>
        <fullName evidence="5">Peptidase M10 metallopeptidase domain-containing protein</fullName>
    </recommendedName>
</protein>
<dbReference type="AlphaFoldDB" id="A0A0R1GNW4"/>
<reference evidence="6 7" key="1">
    <citation type="journal article" date="2015" name="Genome Announc.">
        <title>Expanding the biotechnology potential of lactobacilli through comparative genomics of 213 strains and associated genera.</title>
        <authorList>
            <person name="Sun Z."/>
            <person name="Harris H.M."/>
            <person name="McCann A."/>
            <person name="Guo C."/>
            <person name="Argimon S."/>
            <person name="Zhang W."/>
            <person name="Yang X."/>
            <person name="Jeffery I.B."/>
            <person name="Cooney J.C."/>
            <person name="Kagawa T.F."/>
            <person name="Liu W."/>
            <person name="Song Y."/>
            <person name="Salvetti E."/>
            <person name="Wrobel A."/>
            <person name="Rasinkangas P."/>
            <person name="Parkhill J."/>
            <person name="Rea M.C."/>
            <person name="O'Sullivan O."/>
            <person name="Ritari J."/>
            <person name="Douillard F.P."/>
            <person name="Paul Ross R."/>
            <person name="Yang R."/>
            <person name="Briner A.E."/>
            <person name="Felis G.E."/>
            <person name="de Vos W.M."/>
            <person name="Barrangou R."/>
            <person name="Klaenhammer T.R."/>
            <person name="Caufield P.W."/>
            <person name="Cui Y."/>
            <person name="Zhang H."/>
            <person name="O'Toole P.W."/>
        </authorList>
    </citation>
    <scope>NUCLEOTIDE SEQUENCE [LARGE SCALE GENOMIC DNA]</scope>
    <source>
        <strain evidence="6 7">DSM 20003</strain>
    </source>
</reference>
<evidence type="ECO:0000313" key="6">
    <source>
        <dbReference type="EMBL" id="KRK33348.1"/>
    </source>
</evidence>
<dbReference type="GO" id="GO:0031012">
    <property type="term" value="C:extracellular matrix"/>
    <property type="evidence" value="ECO:0007669"/>
    <property type="project" value="InterPro"/>
</dbReference>
<keyword evidence="2" id="KW-0479">Metal-binding</keyword>
<evidence type="ECO:0000256" key="1">
    <source>
        <dbReference type="ARBA" id="ARBA00022670"/>
    </source>
</evidence>
<dbReference type="GO" id="GO:0006508">
    <property type="term" value="P:proteolysis"/>
    <property type="evidence" value="ECO:0007669"/>
    <property type="project" value="UniProtKB-KW"/>
</dbReference>
<dbReference type="PATRIC" id="fig|1423726.3.peg.1323"/>
<dbReference type="SUPFAM" id="SSF55486">
    <property type="entry name" value="Metalloproteases ('zincins'), catalytic domain"/>
    <property type="match status" value="1"/>
</dbReference>
<evidence type="ECO:0000256" key="3">
    <source>
        <dbReference type="ARBA" id="ARBA00022801"/>
    </source>
</evidence>
<evidence type="ECO:0000313" key="7">
    <source>
        <dbReference type="Proteomes" id="UP000051461"/>
    </source>
</evidence>
<dbReference type="OrthoDB" id="2148705at2"/>
<dbReference type="STRING" id="1423726.FC07_GL001275"/>
<accession>A0A0R1GNW4</accession>
<dbReference type="GO" id="GO:0008270">
    <property type="term" value="F:zinc ion binding"/>
    <property type="evidence" value="ECO:0007669"/>
    <property type="project" value="InterPro"/>
</dbReference>
<evidence type="ECO:0000259" key="5">
    <source>
        <dbReference type="Pfam" id="PF00413"/>
    </source>
</evidence>
<evidence type="ECO:0000256" key="4">
    <source>
        <dbReference type="ARBA" id="ARBA00022833"/>
    </source>
</evidence>
<gene>
    <name evidence="6" type="ORF">FC07_GL001275</name>
</gene>
<keyword evidence="1" id="KW-0645">Protease</keyword>
<feature type="domain" description="Peptidase M10 metallopeptidase" evidence="5">
    <location>
        <begin position="72"/>
        <end position="228"/>
    </location>
</feature>